<sequence length="683" mass="77102">MKKIFVIISLVVLVVLVVKGQSSRTSKRSDVESSKTRVAQKGNTWLLENDHLKVNVDAKSGALTVYDKGGRREWKQAPLSERHVRNISAIDGPVRGLQFETEFGTKPYVLTLKLTLSNTSSDLFIEADMKDRNTVIEEIPFLDPFQLNSESGALAIADFSNGHLYPLNLKPFPQKRFGTSLLDMPWVGVCDMEKGFGYGIILETSDDAYFDMVPLKTGDHEVVAPRVGWGPSLKRFGYSRRMIYNFISQGGYVALAKRYRTYAQKHGLIVPFSEKIKKNPNLNRLFGAVDVWDGESLAFAKAAKAAGVKKMIINGSAPPEEMKAINELGYLTSAYDAYQDVFPLEANGIIDSGHDLVPENVVLKSDSTRMLAWRSWDGKQSMKRCPAFWRHAAELTIPKVLKTRPYLGRFIDVTTAEDLYECYDEKHLLTRTEKRQAGVDLLGYVQSLGLVTGGEHGRWWSVPVIDYIEGMMSGGTDYYAWSAPYLQHPKKKDYPKWEQYEKWGIGHQYRAPLWELVFHDCVVSTWYWGDSNDFLLSAAPELTAKKDAFNILYGTMPILWANKKTGGPGPNEQGSWEIARETFLRTYRNVCNLHEAIAEKEMLSHEFLTADRDVQRTLFSDGTQVIVNFGKKPYNTTVGGKKYLLPENGFVAKGPRIEQSLSLVNNQPVTRIQTADFQFTDAK</sequence>
<dbReference type="GO" id="GO:0016787">
    <property type="term" value="F:hydrolase activity"/>
    <property type="evidence" value="ECO:0007669"/>
    <property type="project" value="UniProtKB-KW"/>
</dbReference>
<evidence type="ECO:0000313" key="1">
    <source>
        <dbReference type="EMBL" id="SDO00850.1"/>
    </source>
</evidence>
<dbReference type="Pfam" id="PF11308">
    <property type="entry name" value="Glyco_hydro_129"/>
    <property type="match status" value="1"/>
</dbReference>
<reference evidence="2" key="1">
    <citation type="submission" date="2016-10" db="EMBL/GenBank/DDBJ databases">
        <authorList>
            <person name="Varghese N."/>
            <person name="Submissions S."/>
        </authorList>
    </citation>
    <scope>NUCLEOTIDE SEQUENCE [LARGE SCALE GENOMIC DNA]</scope>
    <source>
        <strain evidence="2">DSM 19110</strain>
    </source>
</reference>
<keyword evidence="1" id="KW-0378">Hydrolase</keyword>
<dbReference type="EMBL" id="FNGY01000011">
    <property type="protein sequence ID" value="SDO00850.1"/>
    <property type="molecule type" value="Genomic_DNA"/>
</dbReference>
<dbReference type="RefSeq" id="WP_074611790.1">
    <property type="nucleotide sequence ID" value="NZ_FNGY01000011.1"/>
</dbReference>
<protein>
    <submittedName>
        <fullName evidence="1">Glycosyl hydrolases related to GH101 family, GHL1-GHL3</fullName>
    </submittedName>
</protein>
<dbReference type="InterPro" id="IPR021459">
    <property type="entry name" value="GH101-related"/>
</dbReference>
<proteinExistence type="predicted"/>
<dbReference type="Proteomes" id="UP000183200">
    <property type="component" value="Unassembled WGS sequence"/>
</dbReference>
<dbReference type="AlphaFoldDB" id="A0A1H0G1W8"/>
<organism evidence="1 2">
    <name type="scientific">Pedobacter steynii</name>
    <dbReference type="NCBI Taxonomy" id="430522"/>
    <lineage>
        <taxon>Bacteria</taxon>
        <taxon>Pseudomonadati</taxon>
        <taxon>Bacteroidota</taxon>
        <taxon>Sphingobacteriia</taxon>
        <taxon>Sphingobacteriales</taxon>
        <taxon>Sphingobacteriaceae</taxon>
        <taxon>Pedobacter</taxon>
    </lineage>
</organism>
<name>A0A1H0G1W8_9SPHI</name>
<accession>A0A1H0G1W8</accession>
<keyword evidence="2" id="KW-1185">Reference proteome</keyword>
<dbReference type="OrthoDB" id="2496946at2"/>
<gene>
    <name evidence="1" type="ORF">SAMN05421820_11114</name>
</gene>
<evidence type="ECO:0000313" key="2">
    <source>
        <dbReference type="Proteomes" id="UP000183200"/>
    </source>
</evidence>